<feature type="transmembrane region" description="Helical" evidence="1">
    <location>
        <begin position="137"/>
        <end position="160"/>
    </location>
</feature>
<dbReference type="RefSeq" id="WP_061988144.1">
    <property type="nucleotide sequence ID" value="NZ_FOPQ01000012.1"/>
</dbReference>
<keyword evidence="1" id="KW-0472">Membrane</keyword>
<keyword evidence="1" id="KW-0812">Transmembrane</keyword>
<dbReference type="Proteomes" id="UP000186883">
    <property type="component" value="Unassembled WGS sequence"/>
</dbReference>
<accession>A0A154M6Z8</accession>
<feature type="transmembrane region" description="Helical" evidence="1">
    <location>
        <begin position="104"/>
        <end position="125"/>
    </location>
</feature>
<name>A0A154M6Z8_9PSEU</name>
<dbReference type="AlphaFoldDB" id="A0A154M6Z8"/>
<proteinExistence type="predicted"/>
<keyword evidence="1" id="KW-1133">Transmembrane helix</keyword>
<dbReference type="Proteomes" id="UP000076321">
    <property type="component" value="Unassembled WGS sequence"/>
</dbReference>
<sequence length="175" mass="19115">MTFPDIDEVAVKKATEELAKFQAHAVSVDLEMMRAAGRFPRLRLQHTHHGWKVPGGWISTYSSYPIRVARPAKGVKVAPVRCGVCGDEIDVRVYSARHTKWARLLLLLTGVGSLVALVTIGKMVVERDSIPGDLPAPLFGVVVVAWLAGSVFALVGSLFYDGVRLPPRTAHALHR</sequence>
<dbReference type="EMBL" id="LQCI01000051">
    <property type="protein sequence ID" value="KZB79629.1"/>
    <property type="molecule type" value="Genomic_DNA"/>
</dbReference>
<comment type="caution">
    <text evidence="2">The sequence shown here is derived from an EMBL/GenBank/DDBJ whole genome shotgun (WGS) entry which is preliminary data.</text>
</comment>
<reference evidence="2 4" key="1">
    <citation type="submission" date="2015-12" db="EMBL/GenBank/DDBJ databases">
        <title>Amycolatopsis regifaucium genome sequencing and assembly.</title>
        <authorList>
            <person name="Mayilraj S."/>
        </authorList>
    </citation>
    <scope>NUCLEOTIDE SEQUENCE [LARGE SCALE GENOMIC DNA]</scope>
    <source>
        <strain evidence="2 4">GY080</strain>
    </source>
</reference>
<evidence type="ECO:0000313" key="3">
    <source>
        <dbReference type="EMBL" id="OKA10054.1"/>
    </source>
</evidence>
<evidence type="ECO:0000313" key="4">
    <source>
        <dbReference type="Proteomes" id="UP000076321"/>
    </source>
</evidence>
<keyword evidence="5" id="KW-1185">Reference proteome</keyword>
<organism evidence="2 4">
    <name type="scientific">Amycolatopsis regifaucium</name>
    <dbReference type="NCBI Taxonomy" id="546365"/>
    <lineage>
        <taxon>Bacteria</taxon>
        <taxon>Bacillati</taxon>
        <taxon>Actinomycetota</taxon>
        <taxon>Actinomycetes</taxon>
        <taxon>Pseudonocardiales</taxon>
        <taxon>Pseudonocardiaceae</taxon>
        <taxon>Amycolatopsis</taxon>
    </lineage>
</organism>
<evidence type="ECO:0000313" key="5">
    <source>
        <dbReference type="Proteomes" id="UP000186883"/>
    </source>
</evidence>
<gene>
    <name evidence="3" type="ORF">ATP06_0206885</name>
    <name evidence="2" type="ORF">AVL48_14530</name>
</gene>
<protein>
    <submittedName>
        <fullName evidence="2">Uncharacterized protein</fullName>
    </submittedName>
</protein>
<evidence type="ECO:0000256" key="1">
    <source>
        <dbReference type="SAM" id="Phobius"/>
    </source>
</evidence>
<dbReference type="OrthoDB" id="3702882at2"/>
<evidence type="ECO:0000313" key="2">
    <source>
        <dbReference type="EMBL" id="KZB79629.1"/>
    </source>
</evidence>
<reference evidence="3 5" key="2">
    <citation type="submission" date="2016-11" db="EMBL/GenBank/DDBJ databases">
        <title>Genome sequencing of Amycolatopsis regifaucium.</title>
        <authorList>
            <person name="Mayilraj S."/>
            <person name="Kaur N."/>
        </authorList>
    </citation>
    <scope>NUCLEOTIDE SEQUENCE [LARGE SCALE GENOMIC DNA]</scope>
    <source>
        <strain evidence="3 5">GY080</strain>
    </source>
</reference>
<dbReference type="EMBL" id="LOBU02000006">
    <property type="protein sequence ID" value="OKA10054.1"/>
    <property type="molecule type" value="Genomic_DNA"/>
</dbReference>